<proteinExistence type="predicted"/>
<name>U6JSK1_9EIME</name>
<keyword evidence="3" id="KW-1185">Reference proteome</keyword>
<evidence type="ECO:0000313" key="2">
    <source>
        <dbReference type="EMBL" id="CDJ27042.1"/>
    </source>
</evidence>
<dbReference type="GeneID" id="25382339"/>
<dbReference type="VEuPathDB" id="ToxoDB:EMH_0079020"/>
<gene>
    <name evidence="2" type="ORF">EMH_0079020</name>
</gene>
<dbReference type="OrthoDB" id="347420at2759"/>
<feature type="region of interest" description="Disordered" evidence="1">
    <location>
        <begin position="105"/>
        <end position="129"/>
    </location>
</feature>
<sequence>MLATTEAGLAVADDENRWLSTGTLTMAEPADSHGIFNAGTSLDALDGHIEHQSTAELRPISSSATPDVPCPKPERRLVRISSLTKGLGAFLTLSLCVWFLSAGKKPRPVSSEGASEPSDDITGKGFSTQSGSLAITPLVGSQSEELRRLQRVQMLLPSASRLAAAIGTPEAQKLLGSAQKASTEARLAAKSVLDGKRLTVSLNSAVDALRSLHQVALQQAKALVQDGADIPVFSLIESEEVEDSVKNEVDHVIEGQSVLPYMVYLRTVQESVIDISRRFEDARKRLLAETEFSDERDEQMLVSAATELEWLLSLSERKRQAVRRATTLKGCAISGVRVHLKCLVEEWTRTIQGNAELLHAYVDLVSSGIEASFEDYSPADLAVEDTSTVCTLRRKLAKVKELLSEMRRAKEAVHTSQSVGSSVAAFKRAEQLQGEAKDLLDDCWETTKLLPPPKSELSPSDVAVLGRTAKKLQIVTEEHNAAVGDSLSVVYRRCSDALQKGSTGEESAKYINPSVAEQLRAEALATEGKLALHYQEVQEAVAKLQNAGELTDALILLEDLEGHIPVFVECNKRAVLLVLETYLQTLLEEDIRASVKTAARTFSSKLILTGPNRMHFEKLRGRFNKAKTAVNKATTLTEAAQAAAKVRMHADALSDFASIQWRGRLEPP</sequence>
<dbReference type="AlphaFoldDB" id="U6JSK1"/>
<reference evidence="2" key="2">
    <citation type="submission" date="2013-10" db="EMBL/GenBank/DDBJ databases">
        <authorList>
            <person name="Aslett M."/>
        </authorList>
    </citation>
    <scope>NUCLEOTIDE SEQUENCE [LARGE SCALE GENOMIC DNA]</scope>
    <source>
        <strain evidence="2">Houghton</strain>
    </source>
</reference>
<dbReference type="EMBL" id="HG678773">
    <property type="protein sequence ID" value="CDJ27042.1"/>
    <property type="molecule type" value="Genomic_DNA"/>
</dbReference>
<organism evidence="2 3">
    <name type="scientific">Eimeria mitis</name>
    <dbReference type="NCBI Taxonomy" id="44415"/>
    <lineage>
        <taxon>Eukaryota</taxon>
        <taxon>Sar</taxon>
        <taxon>Alveolata</taxon>
        <taxon>Apicomplexa</taxon>
        <taxon>Conoidasida</taxon>
        <taxon>Coccidia</taxon>
        <taxon>Eucoccidiorida</taxon>
        <taxon>Eimeriorina</taxon>
        <taxon>Eimeriidae</taxon>
        <taxon>Eimeria</taxon>
    </lineage>
</organism>
<dbReference type="RefSeq" id="XP_013349620.1">
    <property type="nucleotide sequence ID" value="XM_013494166.1"/>
</dbReference>
<protein>
    <submittedName>
        <fullName evidence="2">Uncharacterized protein</fullName>
    </submittedName>
</protein>
<evidence type="ECO:0000313" key="3">
    <source>
        <dbReference type="Proteomes" id="UP000030744"/>
    </source>
</evidence>
<reference evidence="2" key="1">
    <citation type="submission" date="2013-10" db="EMBL/GenBank/DDBJ databases">
        <title>Genomic analysis of the causative agents of coccidiosis in chickens.</title>
        <authorList>
            <person name="Reid A.J."/>
            <person name="Blake D."/>
            <person name="Billington K."/>
            <person name="Browne H."/>
            <person name="Dunn M."/>
            <person name="Hung S."/>
            <person name="Kawahara F."/>
            <person name="Miranda-Saavedra D."/>
            <person name="Mourier T."/>
            <person name="Nagra H."/>
            <person name="Otto T.D."/>
            <person name="Rawlings N."/>
            <person name="Sanchez A."/>
            <person name="Sanders M."/>
            <person name="Subramaniam C."/>
            <person name="Tay Y."/>
            <person name="Dear P."/>
            <person name="Doerig C."/>
            <person name="Gruber A."/>
            <person name="Parkinson J."/>
            <person name="Shirley M."/>
            <person name="Wan K.L."/>
            <person name="Berriman M."/>
            <person name="Tomley F."/>
            <person name="Pain A."/>
        </authorList>
    </citation>
    <scope>NUCLEOTIDE SEQUENCE [LARGE SCALE GENOMIC DNA]</scope>
    <source>
        <strain evidence="2">Houghton</strain>
    </source>
</reference>
<accession>U6JSK1</accession>
<evidence type="ECO:0000256" key="1">
    <source>
        <dbReference type="SAM" id="MobiDB-lite"/>
    </source>
</evidence>
<dbReference type="Proteomes" id="UP000030744">
    <property type="component" value="Unassembled WGS sequence"/>
</dbReference>